<dbReference type="SMART" id="SM00369">
    <property type="entry name" value="LRR_TYP"/>
    <property type="match status" value="7"/>
</dbReference>
<evidence type="ECO:0000256" key="4">
    <source>
        <dbReference type="SAM" id="Phobius"/>
    </source>
</evidence>
<dbReference type="InterPro" id="IPR032675">
    <property type="entry name" value="LRR_dom_sf"/>
</dbReference>
<dbReference type="Pfam" id="PF13855">
    <property type="entry name" value="LRR_8"/>
    <property type="match status" value="2"/>
</dbReference>
<dbReference type="AlphaFoldDB" id="A0A8B9JI13"/>
<dbReference type="InterPro" id="IPR001611">
    <property type="entry name" value="Leu-rich_rpt"/>
</dbReference>
<dbReference type="Proteomes" id="UP000694621">
    <property type="component" value="Unplaced"/>
</dbReference>
<evidence type="ECO:0000313" key="6">
    <source>
        <dbReference type="Ensembl" id="ENSAMXP00005021852.1"/>
    </source>
</evidence>
<keyword evidence="2 5" id="KW-0732">Signal</keyword>
<dbReference type="OMA" id="FLRWKYQ"/>
<dbReference type="InterPro" id="IPR003591">
    <property type="entry name" value="Leu-rich_rpt_typical-subtyp"/>
</dbReference>
<evidence type="ECO:0000256" key="3">
    <source>
        <dbReference type="ARBA" id="ARBA00022737"/>
    </source>
</evidence>
<evidence type="ECO:0000256" key="2">
    <source>
        <dbReference type="ARBA" id="ARBA00022729"/>
    </source>
</evidence>
<organism evidence="6 7">
    <name type="scientific">Astyanax mexicanus</name>
    <name type="common">Blind cave fish</name>
    <name type="synonym">Astyanax fasciatus mexicanus</name>
    <dbReference type="NCBI Taxonomy" id="7994"/>
    <lineage>
        <taxon>Eukaryota</taxon>
        <taxon>Metazoa</taxon>
        <taxon>Chordata</taxon>
        <taxon>Craniata</taxon>
        <taxon>Vertebrata</taxon>
        <taxon>Euteleostomi</taxon>
        <taxon>Actinopterygii</taxon>
        <taxon>Neopterygii</taxon>
        <taxon>Teleostei</taxon>
        <taxon>Ostariophysi</taxon>
        <taxon>Characiformes</taxon>
        <taxon>Characoidei</taxon>
        <taxon>Acestrorhamphidae</taxon>
        <taxon>Acestrorhamphinae</taxon>
        <taxon>Astyanax</taxon>
    </lineage>
</organism>
<evidence type="ECO:0000313" key="7">
    <source>
        <dbReference type="Proteomes" id="UP000694621"/>
    </source>
</evidence>
<evidence type="ECO:0000256" key="5">
    <source>
        <dbReference type="SAM" id="SignalP"/>
    </source>
</evidence>
<feature type="chain" id="PRO_5034662950" evidence="5">
    <location>
        <begin position="23"/>
        <end position="663"/>
    </location>
</feature>
<reference evidence="6" key="1">
    <citation type="submission" date="2025-08" db="UniProtKB">
        <authorList>
            <consortium name="Ensembl"/>
        </authorList>
    </citation>
    <scope>IDENTIFICATION</scope>
</reference>
<keyword evidence="3" id="KW-0677">Repeat</keyword>
<feature type="transmembrane region" description="Helical" evidence="4">
    <location>
        <begin position="634"/>
        <end position="652"/>
    </location>
</feature>
<dbReference type="PANTHER" id="PTHR24373">
    <property type="entry name" value="SLIT RELATED LEUCINE-RICH REPEAT NEURONAL PROTEIN"/>
    <property type="match status" value="1"/>
</dbReference>
<keyword evidence="4" id="KW-0812">Transmembrane</keyword>
<dbReference type="Ensembl" id="ENSAMXT00005024150.1">
    <property type="protein sequence ID" value="ENSAMXP00005021852.1"/>
    <property type="gene ID" value="ENSAMXG00005011332.1"/>
</dbReference>
<protein>
    <submittedName>
        <fullName evidence="6">CD180 molecule</fullName>
    </submittedName>
</protein>
<dbReference type="GO" id="GO:0005615">
    <property type="term" value="C:extracellular space"/>
    <property type="evidence" value="ECO:0007669"/>
    <property type="project" value="TreeGrafter"/>
</dbReference>
<feature type="signal peptide" evidence="5">
    <location>
        <begin position="1"/>
        <end position="22"/>
    </location>
</feature>
<dbReference type="SUPFAM" id="SSF52058">
    <property type="entry name" value="L domain-like"/>
    <property type="match status" value="2"/>
</dbReference>
<proteinExistence type="predicted"/>
<keyword evidence="4" id="KW-1133">Transmembrane helix</keyword>
<evidence type="ECO:0000256" key="1">
    <source>
        <dbReference type="ARBA" id="ARBA00022614"/>
    </source>
</evidence>
<accession>A0A8B9JI13</accession>
<name>A0A8B9JI13_ASTMX</name>
<dbReference type="GO" id="GO:0031012">
    <property type="term" value="C:extracellular matrix"/>
    <property type="evidence" value="ECO:0007669"/>
    <property type="project" value="TreeGrafter"/>
</dbReference>
<keyword evidence="1" id="KW-0433">Leucine-rich repeat</keyword>
<keyword evidence="4" id="KW-0472">Membrane</keyword>
<dbReference type="PANTHER" id="PTHR24373:SF261">
    <property type="entry name" value="VASORIN"/>
    <property type="match status" value="1"/>
</dbReference>
<dbReference type="Gene3D" id="3.80.10.10">
    <property type="entry name" value="Ribonuclease Inhibitor"/>
    <property type="match status" value="1"/>
</dbReference>
<sequence>MGSPCSYCTVILFSCIAASTQTTPWITKQCIQIADGYDCGGLALQSVPDEISESSRTLDFSFNYLPALYNTTFQRLKNLVLLDLTRCSITFVYEDTFHHQPKLKTLILVGNLLVFIADSAFSGPEGLQHLSLASSMIRSLKDIPTANLMLLETLDLSGSDIQFLDGLNNFNFQLLKRLNLDLNSIERIGAADLQALQTTSGIELSFKGNDLEEVEPKAFQGLDLGSLDFSSCFNKMNTSVLLKGLEGLKTTKLNLGIYEDSPKSYVTSAGLQSFCNISVLQLGFQLQHFSDLTEMSFQCLSGLQMLDLTRAHLSIFPQNLSNLSTLSHLKLDENRFEDICQIHAANFPMLTHLSISENNRDLFFTENCLEPLSRLEVLDLSHSGLSTKSPCCNKQLSGLSNLKLLNLSYNFAMNWEPLPFSSTLQLNHLDLTWVVYNLSSPSPFSNLLNLHTLNLSWSSSDLSSLPNLLKGLENLWTLNLKGNTIQSGVLTNGDSFNHVPLLEKLILSGCSITGLGKNVFKGLRKLTYVDLSENHLTTPSVSAFYSLKQIQLNFAKNAIAEVDIEGFEGLGETSSIDLSYNPLACTCSNYQFINWVKANANKIKHIQETRCNSTKQKIVNVDLQCTVSNHTLKLTLTIVVVIAVVLLLFFILRKRKCAAYSRL</sequence>
<dbReference type="InterPro" id="IPR050328">
    <property type="entry name" value="Dev_Immune_Receptor"/>
</dbReference>